<protein>
    <recommendedName>
        <fullName evidence="2">3-carboxy-cis,cis-muconate cycloisomerase</fullName>
        <ecNumber evidence="2">5.5.1.2</ecNumber>
    </recommendedName>
</protein>
<dbReference type="PRINTS" id="PR00149">
    <property type="entry name" value="FUMRATELYASE"/>
</dbReference>
<dbReference type="NCBIfam" id="NF004631">
    <property type="entry name" value="PRK05975.1"/>
    <property type="match status" value="1"/>
</dbReference>
<dbReference type="NCBIfam" id="TIGR02426">
    <property type="entry name" value="protocat_pcaB"/>
    <property type="match status" value="1"/>
</dbReference>
<dbReference type="PANTHER" id="PTHR43172:SF2">
    <property type="entry name" value="ADENYLOSUCCINATE LYASE C-TERMINAL DOMAIN-CONTAINING PROTEIN"/>
    <property type="match status" value="1"/>
</dbReference>
<sequence>MSISPFDHPFLSGLLGAQAAADWFSASADIAAMLDFEAALAQAQADDELISADAARAIATACRCFVPDMMALQDATARDGVVVPELVRQLRATIPGEHRNALHFGATSQDVIDTSLMIRLKPAIAHLAGGLGDVIAGLDRLEAAFGSNSLMGHTRMQAAIPIAVRDRIDAWRAPLLRDRQRLAFLTQAFPAVQFGGAAGTLEKLGDKANAVRQRLAAALGLYDGPQWHSQRDRIADFAGFLSLVTGSLGKIGQDIALLAQSGGAISLSGGGSSSAMPHKQNPVQAELLVTLARYNAVQLSGMHQALVHEQERSGAAWTLEWLILPSMVSASAASLQAAGSLLSSITGLGNGRSQTQS</sequence>
<organism evidence="4 5">
    <name type="scientific">Phyllobacterium myrsinacearum</name>
    <dbReference type="NCBI Taxonomy" id="28101"/>
    <lineage>
        <taxon>Bacteria</taxon>
        <taxon>Pseudomonadati</taxon>
        <taxon>Pseudomonadota</taxon>
        <taxon>Alphaproteobacteria</taxon>
        <taxon>Hyphomicrobiales</taxon>
        <taxon>Phyllobacteriaceae</taxon>
        <taxon>Phyllobacterium</taxon>
    </lineage>
</organism>
<evidence type="ECO:0000256" key="2">
    <source>
        <dbReference type="NCBIfam" id="TIGR02426"/>
    </source>
</evidence>
<dbReference type="EC" id="5.5.1.2" evidence="2"/>
<dbReference type="InterPro" id="IPR012789">
    <property type="entry name" value="Protocat_PcaB-like"/>
</dbReference>
<keyword evidence="4" id="KW-0413">Isomerase</keyword>
<accession>A0A2S9JF34</accession>
<dbReference type="SUPFAM" id="SSF48557">
    <property type="entry name" value="L-aspartase-like"/>
    <property type="match status" value="1"/>
</dbReference>
<evidence type="ECO:0000313" key="4">
    <source>
        <dbReference type="EMBL" id="PRD51516.1"/>
    </source>
</evidence>
<dbReference type="PRINTS" id="PR00145">
    <property type="entry name" value="ARGSUCLYASE"/>
</dbReference>
<dbReference type="AlphaFoldDB" id="A0A2S9JF34"/>
<evidence type="ECO:0000256" key="1">
    <source>
        <dbReference type="ARBA" id="ARBA00034772"/>
    </source>
</evidence>
<dbReference type="GO" id="GO:0019619">
    <property type="term" value="P:3,4-dihydroxybenzoate catabolic process"/>
    <property type="evidence" value="ECO:0007669"/>
    <property type="project" value="InterPro"/>
</dbReference>
<dbReference type="PANTHER" id="PTHR43172">
    <property type="entry name" value="ADENYLOSUCCINATE LYASE"/>
    <property type="match status" value="1"/>
</dbReference>
<dbReference type="InterPro" id="IPR008948">
    <property type="entry name" value="L-Aspartase-like"/>
</dbReference>
<proteinExistence type="inferred from homology"/>
<evidence type="ECO:0000313" key="5">
    <source>
        <dbReference type="Proteomes" id="UP000238563"/>
    </source>
</evidence>
<dbReference type="RefSeq" id="WP_105735073.1">
    <property type="nucleotide sequence ID" value="NZ_PVBT01000005.1"/>
</dbReference>
<dbReference type="GO" id="GO:0047472">
    <property type="term" value="F:3-carboxy-cis,cis-muconate cycloisomerase activity"/>
    <property type="evidence" value="ECO:0007669"/>
    <property type="project" value="UniProtKB-UniRule"/>
</dbReference>
<gene>
    <name evidence="4" type="ORF">C5750_16730</name>
</gene>
<feature type="domain" description="Fumarate lyase N-terminal" evidence="3">
    <location>
        <begin position="26"/>
        <end position="292"/>
    </location>
</feature>
<dbReference type="OrthoDB" id="9768878at2"/>
<evidence type="ECO:0000259" key="3">
    <source>
        <dbReference type="Pfam" id="PF00206"/>
    </source>
</evidence>
<dbReference type="InterPro" id="IPR022761">
    <property type="entry name" value="Fumarate_lyase_N"/>
</dbReference>
<dbReference type="EMBL" id="PVBT01000005">
    <property type="protein sequence ID" value="PRD51516.1"/>
    <property type="molecule type" value="Genomic_DNA"/>
</dbReference>
<reference evidence="4 5" key="1">
    <citation type="submission" date="2018-02" db="EMBL/GenBank/DDBJ databases">
        <title>The draft genome of Phyllobacterium myrsinacearum DSM5892.</title>
        <authorList>
            <person name="Li L."/>
            <person name="Liu L."/>
            <person name="Zhang X."/>
            <person name="Wang T."/>
        </authorList>
    </citation>
    <scope>NUCLEOTIDE SEQUENCE [LARGE SCALE GENOMIC DNA]</scope>
    <source>
        <strain evidence="4 5">DSM 5892</strain>
    </source>
</reference>
<name>A0A2S9JF34_9HYPH</name>
<keyword evidence="5" id="KW-1185">Reference proteome</keyword>
<comment type="caution">
    <text evidence="4">The sequence shown here is derived from an EMBL/GenBank/DDBJ whole genome shotgun (WGS) entry which is preliminary data.</text>
</comment>
<dbReference type="Proteomes" id="UP000238563">
    <property type="component" value="Unassembled WGS sequence"/>
</dbReference>
<dbReference type="Gene3D" id="1.20.200.10">
    <property type="entry name" value="Fumarase/aspartase (Central domain)"/>
    <property type="match status" value="1"/>
</dbReference>
<comment type="similarity">
    <text evidence="1">Belongs to the class-II fumarase/aspartase family.</text>
</comment>
<dbReference type="Pfam" id="PF00206">
    <property type="entry name" value="Lyase_1"/>
    <property type="match status" value="1"/>
</dbReference>
<dbReference type="InterPro" id="IPR000362">
    <property type="entry name" value="Fumarate_lyase_fam"/>
</dbReference>